<dbReference type="AlphaFoldDB" id="A0AA40DFR4"/>
<dbReference type="EMBL" id="JAULSY010000006">
    <property type="protein sequence ID" value="KAK0673406.1"/>
    <property type="molecule type" value="Genomic_DNA"/>
</dbReference>
<comment type="caution">
    <text evidence="2">The sequence shown here is derived from an EMBL/GenBank/DDBJ whole genome shotgun (WGS) entry which is preliminary data.</text>
</comment>
<dbReference type="Proteomes" id="UP001174997">
    <property type="component" value="Unassembled WGS sequence"/>
</dbReference>
<sequence>MRRFCSCKFILNRALVDGYRGRGEVLRNPPPKKSEANVTGLSAQEAAEVKKEAERLRKKHTDAILYIRKQAPQAPQTAENQDEVAGGGDQLEGWTTGLEGADHQTMMLSDLAEPTDEADNYASKIQRSEEELLEVMRISPNTGAYRLDLQDPTAEDQELGI</sequence>
<evidence type="ECO:0000313" key="2">
    <source>
        <dbReference type="EMBL" id="KAK0673406.1"/>
    </source>
</evidence>
<feature type="region of interest" description="Disordered" evidence="1">
    <location>
        <begin position="69"/>
        <end position="96"/>
    </location>
</feature>
<reference evidence="2" key="1">
    <citation type="submission" date="2023-06" db="EMBL/GenBank/DDBJ databases">
        <title>Genome-scale phylogeny and comparative genomics of the fungal order Sordariales.</title>
        <authorList>
            <consortium name="Lawrence Berkeley National Laboratory"/>
            <person name="Hensen N."/>
            <person name="Bonometti L."/>
            <person name="Westerberg I."/>
            <person name="Brannstrom I.O."/>
            <person name="Guillou S."/>
            <person name="Cros-Aarteil S."/>
            <person name="Calhoun S."/>
            <person name="Haridas S."/>
            <person name="Kuo A."/>
            <person name="Mondo S."/>
            <person name="Pangilinan J."/>
            <person name="Riley R."/>
            <person name="Labutti K."/>
            <person name="Andreopoulos B."/>
            <person name="Lipzen A."/>
            <person name="Chen C."/>
            <person name="Yanf M."/>
            <person name="Daum C."/>
            <person name="Ng V."/>
            <person name="Clum A."/>
            <person name="Steindorff A."/>
            <person name="Ohm R."/>
            <person name="Martin F."/>
            <person name="Silar P."/>
            <person name="Natvig D."/>
            <person name="Lalanne C."/>
            <person name="Gautier V."/>
            <person name="Ament-Velasquez S.L."/>
            <person name="Kruys A."/>
            <person name="Hutchinson M.I."/>
            <person name="Powell A.J."/>
            <person name="Barry K."/>
            <person name="Miller A.N."/>
            <person name="Grigoriev I.V."/>
            <person name="Debuchy R."/>
            <person name="Gladieux P."/>
            <person name="Thoren M.H."/>
            <person name="Johannesson H."/>
        </authorList>
    </citation>
    <scope>NUCLEOTIDE SEQUENCE</scope>
    <source>
        <strain evidence="2">CBS 307.81</strain>
    </source>
</reference>
<evidence type="ECO:0000256" key="1">
    <source>
        <dbReference type="SAM" id="MobiDB-lite"/>
    </source>
</evidence>
<organism evidence="2 3">
    <name type="scientific">Cercophora samala</name>
    <dbReference type="NCBI Taxonomy" id="330535"/>
    <lineage>
        <taxon>Eukaryota</taxon>
        <taxon>Fungi</taxon>
        <taxon>Dikarya</taxon>
        <taxon>Ascomycota</taxon>
        <taxon>Pezizomycotina</taxon>
        <taxon>Sordariomycetes</taxon>
        <taxon>Sordariomycetidae</taxon>
        <taxon>Sordariales</taxon>
        <taxon>Lasiosphaeriaceae</taxon>
        <taxon>Cercophora</taxon>
    </lineage>
</organism>
<name>A0AA40DFR4_9PEZI</name>
<accession>A0AA40DFR4</accession>
<protein>
    <submittedName>
        <fullName evidence="2">Uncharacterized protein</fullName>
    </submittedName>
</protein>
<keyword evidence="3" id="KW-1185">Reference proteome</keyword>
<gene>
    <name evidence="2" type="ORF">QBC41DRAFT_298626</name>
</gene>
<proteinExistence type="predicted"/>
<evidence type="ECO:0000313" key="3">
    <source>
        <dbReference type="Proteomes" id="UP001174997"/>
    </source>
</evidence>